<dbReference type="AlphaFoldDB" id="A0A562VDP5"/>
<feature type="site" description="Interaction with target DNA" evidence="6">
    <location>
        <position position="81"/>
    </location>
</feature>
<dbReference type="HAMAP" id="MF_00801">
    <property type="entry name" value="Endonuclease_5"/>
    <property type="match status" value="1"/>
</dbReference>
<evidence type="ECO:0000256" key="4">
    <source>
        <dbReference type="ARBA" id="ARBA00022759"/>
    </source>
</evidence>
<dbReference type="GO" id="GO:0006281">
    <property type="term" value="P:DNA repair"/>
    <property type="evidence" value="ECO:0007669"/>
    <property type="project" value="UniProtKB-UniRule"/>
</dbReference>
<keyword evidence="5 6" id="KW-0378">Hydrolase</keyword>
<dbReference type="Pfam" id="PF04493">
    <property type="entry name" value="Endonuclease_5"/>
    <property type="match status" value="1"/>
</dbReference>
<dbReference type="RefSeq" id="WP_147135651.1">
    <property type="nucleotide sequence ID" value="NZ_BAABIJ010000001.1"/>
</dbReference>
<evidence type="ECO:0000313" key="7">
    <source>
        <dbReference type="EMBL" id="TWJ16004.1"/>
    </source>
</evidence>
<keyword evidence="6" id="KW-0234">DNA repair</keyword>
<feature type="binding site" evidence="6">
    <location>
        <position position="111"/>
    </location>
    <ligand>
        <name>Mg(2+)</name>
        <dbReference type="ChEBI" id="CHEBI:18420"/>
    </ligand>
</feature>
<gene>
    <name evidence="6" type="primary">nfi</name>
    <name evidence="7" type="ORF">LX16_1724</name>
</gene>
<dbReference type="PANTHER" id="PTHR28511:SF1">
    <property type="entry name" value="ENDONUCLEASE V"/>
    <property type="match status" value="1"/>
</dbReference>
<comment type="similarity">
    <text evidence="6">Belongs to the endonuclease V family.</text>
</comment>
<evidence type="ECO:0000256" key="1">
    <source>
        <dbReference type="ARBA" id="ARBA00004496"/>
    </source>
</evidence>
<comment type="cofactor">
    <cofactor evidence="6">
        <name>Mg(2+)</name>
        <dbReference type="ChEBI" id="CHEBI:18420"/>
    </cofactor>
</comment>
<keyword evidence="6" id="KW-0227">DNA damage</keyword>
<comment type="function">
    <text evidence="6">DNA repair enzyme involved in the repair of deaminated bases. Selectively cleaves double-stranded DNA at the second phosphodiester bond 3' to a deoxyinosine leaving behind the intact lesion on the nicked DNA.</text>
</comment>
<comment type="subcellular location">
    <subcellularLocation>
        <location evidence="1 6">Cytoplasm</location>
    </subcellularLocation>
</comment>
<dbReference type="GO" id="GO:0016891">
    <property type="term" value="F:RNA endonuclease activity producing 5'-phosphomonoesters, hydrolytic mechanism"/>
    <property type="evidence" value="ECO:0007669"/>
    <property type="project" value="TreeGrafter"/>
</dbReference>
<proteinExistence type="inferred from homology"/>
<dbReference type="EC" id="3.1.21.7" evidence="6"/>
<dbReference type="GO" id="GO:0000287">
    <property type="term" value="F:magnesium ion binding"/>
    <property type="evidence" value="ECO:0007669"/>
    <property type="project" value="UniProtKB-UniRule"/>
</dbReference>
<dbReference type="Gene3D" id="3.30.2170.10">
    <property type="entry name" value="archaeoglobus fulgidus dsm 4304 superfamily"/>
    <property type="match status" value="1"/>
</dbReference>
<dbReference type="EMBL" id="VLLL01000005">
    <property type="protein sequence ID" value="TWJ16004.1"/>
    <property type="molecule type" value="Genomic_DNA"/>
</dbReference>
<protein>
    <recommendedName>
        <fullName evidence="6">Endonuclease V</fullName>
        <ecNumber evidence="6">3.1.21.7</ecNumber>
    </recommendedName>
    <alternativeName>
        <fullName evidence="6">Deoxyinosine 3'endonuclease</fullName>
    </alternativeName>
    <alternativeName>
        <fullName evidence="6">Deoxyribonuclease V</fullName>
        <shortName evidence="6">DNase V</shortName>
    </alternativeName>
</protein>
<evidence type="ECO:0000256" key="2">
    <source>
        <dbReference type="ARBA" id="ARBA00022490"/>
    </source>
</evidence>
<accession>A0A562VDP5</accession>
<comment type="caution">
    <text evidence="7">The sequence shown here is derived from an EMBL/GenBank/DDBJ whole genome shotgun (WGS) entry which is preliminary data.</text>
</comment>
<dbReference type="GO" id="GO:0005737">
    <property type="term" value="C:cytoplasm"/>
    <property type="evidence" value="ECO:0007669"/>
    <property type="project" value="UniProtKB-SubCell"/>
</dbReference>
<evidence type="ECO:0000256" key="6">
    <source>
        <dbReference type="HAMAP-Rule" id="MF_00801"/>
    </source>
</evidence>
<keyword evidence="6" id="KW-0479">Metal-binding</keyword>
<keyword evidence="6" id="KW-0460">Magnesium</keyword>
<keyword evidence="2 6" id="KW-0963">Cytoplasm</keyword>
<evidence type="ECO:0000256" key="5">
    <source>
        <dbReference type="ARBA" id="ARBA00022801"/>
    </source>
</evidence>
<dbReference type="GO" id="GO:0043737">
    <property type="term" value="F:deoxyribonuclease V activity"/>
    <property type="evidence" value="ECO:0007669"/>
    <property type="project" value="UniProtKB-UniRule"/>
</dbReference>
<dbReference type="PANTHER" id="PTHR28511">
    <property type="entry name" value="ENDONUCLEASE V"/>
    <property type="match status" value="1"/>
</dbReference>
<comment type="catalytic activity">
    <reaction evidence="6">
        <text>Endonucleolytic cleavage at apurinic or apyrimidinic sites to products with a 5'-phosphate.</text>
        <dbReference type="EC" id="3.1.21.7"/>
    </reaction>
</comment>
<keyword evidence="3 6" id="KW-0540">Nuclease</keyword>
<name>A0A562VDP5_9ACTN</name>
<dbReference type="CDD" id="cd06559">
    <property type="entry name" value="Endonuclease_V"/>
    <property type="match status" value="1"/>
</dbReference>
<dbReference type="InterPro" id="IPR007581">
    <property type="entry name" value="Endonuclease-V"/>
</dbReference>
<evidence type="ECO:0000256" key="3">
    <source>
        <dbReference type="ARBA" id="ARBA00022722"/>
    </source>
</evidence>
<dbReference type="Proteomes" id="UP000321617">
    <property type="component" value="Unassembled WGS sequence"/>
</dbReference>
<organism evidence="7 8">
    <name type="scientific">Stackebrandtia albiflava</name>
    <dbReference type="NCBI Taxonomy" id="406432"/>
    <lineage>
        <taxon>Bacteria</taxon>
        <taxon>Bacillati</taxon>
        <taxon>Actinomycetota</taxon>
        <taxon>Actinomycetes</taxon>
        <taxon>Glycomycetales</taxon>
        <taxon>Glycomycetaceae</taxon>
        <taxon>Stackebrandtia</taxon>
    </lineage>
</organism>
<keyword evidence="4 6" id="KW-0255">Endonuclease</keyword>
<feature type="binding site" evidence="6">
    <location>
        <position position="43"/>
    </location>
    <ligand>
        <name>Mg(2+)</name>
        <dbReference type="ChEBI" id="CHEBI:18420"/>
    </ligand>
</feature>
<sequence length="227" mass="24629">MTGSIADTVPVDAAHAERLQLRWRELVAPGEGRLAPETATGVDIGYHPASDRLVAAAVTIRLTDLSTVETAVTSGRAEFDYSPGLLGFREVPVLVRLLDRLRHRPEVLVCDGHGIAHPRRFGMASHLGVATGIPSIGVAKNPPAFHVGEPGPTRGDRTEMRHDAEVVGHVLRTRTAVKPVYVSPGHRIGLDESCELVLALTPAFRLPETTRRSDRLGRDTLRRLDTT</sequence>
<evidence type="ECO:0000313" key="8">
    <source>
        <dbReference type="Proteomes" id="UP000321617"/>
    </source>
</evidence>
<reference evidence="7 8" key="1">
    <citation type="journal article" date="2013" name="Stand. Genomic Sci.">
        <title>Genomic Encyclopedia of Type Strains, Phase I: The one thousand microbial genomes (KMG-I) project.</title>
        <authorList>
            <person name="Kyrpides N.C."/>
            <person name="Woyke T."/>
            <person name="Eisen J.A."/>
            <person name="Garrity G."/>
            <person name="Lilburn T.G."/>
            <person name="Beck B.J."/>
            <person name="Whitman W.B."/>
            <person name="Hugenholtz P."/>
            <person name="Klenk H.P."/>
        </authorList>
    </citation>
    <scope>NUCLEOTIDE SEQUENCE [LARGE SCALE GENOMIC DNA]</scope>
    <source>
        <strain evidence="7 8">DSM 45044</strain>
    </source>
</reference>
<keyword evidence="8" id="KW-1185">Reference proteome</keyword>
<dbReference type="OrthoDB" id="9790916at2"/>
<dbReference type="GO" id="GO:0003727">
    <property type="term" value="F:single-stranded RNA binding"/>
    <property type="evidence" value="ECO:0007669"/>
    <property type="project" value="TreeGrafter"/>
</dbReference>